<evidence type="ECO:0000313" key="1">
    <source>
        <dbReference type="EMBL" id="TFK78414.1"/>
    </source>
</evidence>
<dbReference type="AlphaFoldDB" id="A0A5C3NMH1"/>
<evidence type="ECO:0000313" key="2">
    <source>
        <dbReference type="Proteomes" id="UP000308197"/>
    </source>
</evidence>
<gene>
    <name evidence="1" type="ORF">K466DRAFT_473106</name>
</gene>
<proteinExistence type="predicted"/>
<dbReference type="EMBL" id="ML212551">
    <property type="protein sequence ID" value="TFK78414.1"/>
    <property type="molecule type" value="Genomic_DNA"/>
</dbReference>
<feature type="non-terminal residue" evidence="1">
    <location>
        <position position="64"/>
    </location>
</feature>
<organism evidence="1 2">
    <name type="scientific">Polyporus arcularius HHB13444</name>
    <dbReference type="NCBI Taxonomy" id="1314778"/>
    <lineage>
        <taxon>Eukaryota</taxon>
        <taxon>Fungi</taxon>
        <taxon>Dikarya</taxon>
        <taxon>Basidiomycota</taxon>
        <taxon>Agaricomycotina</taxon>
        <taxon>Agaricomycetes</taxon>
        <taxon>Polyporales</taxon>
        <taxon>Polyporaceae</taxon>
        <taxon>Polyporus</taxon>
    </lineage>
</organism>
<keyword evidence="2" id="KW-1185">Reference proteome</keyword>
<dbReference type="InParanoid" id="A0A5C3NMH1"/>
<feature type="non-terminal residue" evidence="1">
    <location>
        <position position="1"/>
    </location>
</feature>
<name>A0A5C3NMH1_9APHY</name>
<protein>
    <recommendedName>
        <fullName evidence="3">Transposase Tc1-like domain-containing protein</fullName>
    </recommendedName>
</protein>
<evidence type="ECO:0008006" key="3">
    <source>
        <dbReference type="Google" id="ProtNLM"/>
    </source>
</evidence>
<dbReference type="Proteomes" id="UP000308197">
    <property type="component" value="Unassembled WGS sequence"/>
</dbReference>
<accession>A0A5C3NMH1</accession>
<reference evidence="1 2" key="1">
    <citation type="journal article" date="2019" name="Nat. Ecol. Evol.">
        <title>Megaphylogeny resolves global patterns of mushroom evolution.</title>
        <authorList>
            <person name="Varga T."/>
            <person name="Krizsan K."/>
            <person name="Foldi C."/>
            <person name="Dima B."/>
            <person name="Sanchez-Garcia M."/>
            <person name="Sanchez-Ramirez S."/>
            <person name="Szollosi G.J."/>
            <person name="Szarkandi J.G."/>
            <person name="Papp V."/>
            <person name="Albert L."/>
            <person name="Andreopoulos W."/>
            <person name="Angelini C."/>
            <person name="Antonin V."/>
            <person name="Barry K.W."/>
            <person name="Bougher N.L."/>
            <person name="Buchanan P."/>
            <person name="Buyck B."/>
            <person name="Bense V."/>
            <person name="Catcheside P."/>
            <person name="Chovatia M."/>
            <person name="Cooper J."/>
            <person name="Damon W."/>
            <person name="Desjardin D."/>
            <person name="Finy P."/>
            <person name="Geml J."/>
            <person name="Haridas S."/>
            <person name="Hughes K."/>
            <person name="Justo A."/>
            <person name="Karasinski D."/>
            <person name="Kautmanova I."/>
            <person name="Kiss B."/>
            <person name="Kocsube S."/>
            <person name="Kotiranta H."/>
            <person name="LaButti K.M."/>
            <person name="Lechner B.E."/>
            <person name="Liimatainen K."/>
            <person name="Lipzen A."/>
            <person name="Lukacs Z."/>
            <person name="Mihaltcheva S."/>
            <person name="Morgado L.N."/>
            <person name="Niskanen T."/>
            <person name="Noordeloos M.E."/>
            <person name="Ohm R.A."/>
            <person name="Ortiz-Santana B."/>
            <person name="Ovrebo C."/>
            <person name="Racz N."/>
            <person name="Riley R."/>
            <person name="Savchenko A."/>
            <person name="Shiryaev A."/>
            <person name="Soop K."/>
            <person name="Spirin V."/>
            <person name="Szebenyi C."/>
            <person name="Tomsovsky M."/>
            <person name="Tulloss R.E."/>
            <person name="Uehling J."/>
            <person name="Grigoriev I.V."/>
            <person name="Vagvolgyi C."/>
            <person name="Papp T."/>
            <person name="Martin F.M."/>
            <person name="Miettinen O."/>
            <person name="Hibbett D.S."/>
            <person name="Nagy L.G."/>
        </authorList>
    </citation>
    <scope>NUCLEOTIDE SEQUENCE [LARGE SCALE GENOMIC DNA]</scope>
    <source>
        <strain evidence="1 2">HHB13444</strain>
    </source>
</reference>
<sequence length="64" mass="7412">YVEARLEREPDMYLSELREALSIGRGVDVCENTIKNAMLRRGLTYKKLTRPALERSAPRRAAYL</sequence>